<dbReference type="InterPro" id="IPR013087">
    <property type="entry name" value="Znf_C2H2_type"/>
</dbReference>
<name>A0A2D4P8D4_MICSU</name>
<accession>A0A2D4P8D4</accession>
<feature type="domain" description="C2H2-type" evidence="2">
    <location>
        <begin position="12"/>
        <end position="34"/>
    </location>
</feature>
<keyword evidence="1" id="KW-0863">Zinc-finger</keyword>
<keyword evidence="1" id="KW-0479">Metal-binding</keyword>
<reference evidence="3" key="2">
    <citation type="submission" date="2017-11" db="EMBL/GenBank/DDBJ databases">
        <title>Coralsnake Venomics: Analyses of Venom Gland Transcriptomes and Proteomes of Six Brazilian Taxa.</title>
        <authorList>
            <person name="Aird S.D."/>
            <person name="Jorge da Silva N."/>
            <person name="Qiu L."/>
            <person name="Villar-Briones A."/>
            <person name="Aparecida-Saddi V."/>
            <person name="Campos-Telles M.P."/>
            <person name="Grau M."/>
            <person name="Mikheyev A.S."/>
        </authorList>
    </citation>
    <scope>NUCLEOTIDE SEQUENCE</scope>
    <source>
        <tissue evidence="3">Venom_gland</tissue>
    </source>
</reference>
<dbReference type="PROSITE" id="PS50157">
    <property type="entry name" value="ZINC_FINGER_C2H2_2"/>
    <property type="match status" value="1"/>
</dbReference>
<dbReference type="EMBL" id="IACN01055592">
    <property type="protein sequence ID" value="LAB54251.1"/>
    <property type="molecule type" value="Transcribed_RNA"/>
</dbReference>
<dbReference type="AlphaFoldDB" id="A0A2D4P8D4"/>
<dbReference type="Pfam" id="PF13894">
    <property type="entry name" value="zf-C2H2_4"/>
    <property type="match status" value="1"/>
</dbReference>
<dbReference type="FunFam" id="3.30.160.60:FF:000599">
    <property type="entry name" value="ras-responsive element-binding protein 1 isoform X1"/>
    <property type="match status" value="1"/>
</dbReference>
<reference evidence="3" key="1">
    <citation type="submission" date="2017-07" db="EMBL/GenBank/DDBJ databases">
        <authorList>
            <person name="Mikheyev A."/>
            <person name="Grau M."/>
        </authorList>
    </citation>
    <scope>NUCLEOTIDE SEQUENCE</scope>
    <source>
        <tissue evidence="3">Venom_gland</tissue>
    </source>
</reference>
<dbReference type="Gene3D" id="3.30.160.60">
    <property type="entry name" value="Classic Zinc Finger"/>
    <property type="match status" value="1"/>
</dbReference>
<keyword evidence="1" id="KW-0862">Zinc</keyword>
<dbReference type="GO" id="GO:0005634">
    <property type="term" value="C:nucleus"/>
    <property type="evidence" value="ECO:0007669"/>
    <property type="project" value="TreeGrafter"/>
</dbReference>
<dbReference type="PANTHER" id="PTHR46451">
    <property type="entry name" value="RAS-RESPONSIVE ELEMENT-BINDING PROTEIN 1"/>
    <property type="match status" value="1"/>
</dbReference>
<dbReference type="PROSITE" id="PS00028">
    <property type="entry name" value="ZINC_FINGER_C2H2_1"/>
    <property type="match status" value="2"/>
</dbReference>
<dbReference type="PANTHER" id="PTHR46451:SF1">
    <property type="entry name" value="RAS-RESPONSIVE ELEMENT-BINDING PROTEIN 1"/>
    <property type="match status" value="1"/>
</dbReference>
<dbReference type="SMART" id="SM00355">
    <property type="entry name" value="ZnF_C2H2"/>
    <property type="match status" value="2"/>
</dbReference>
<dbReference type="InterPro" id="IPR036236">
    <property type="entry name" value="Znf_C2H2_sf"/>
</dbReference>
<evidence type="ECO:0000313" key="3">
    <source>
        <dbReference type="EMBL" id="LAB54251.1"/>
    </source>
</evidence>
<dbReference type="InterPro" id="IPR052795">
    <property type="entry name" value="RREB1"/>
</dbReference>
<protein>
    <recommendedName>
        <fullName evidence="2">C2H2-type domain-containing protein</fullName>
    </recommendedName>
</protein>
<sequence>MAKVKKRADEIYRCPVCFKEFSCKYGLETHMEVHPDTSLRCDVCCITFRTHRGLLRHNAVIHKQLPKDSTGKPYIQNNPSIPAGFHDLGFTDFSCRKFPRISQVFVHFTWLFG</sequence>
<dbReference type="GO" id="GO:0001228">
    <property type="term" value="F:DNA-binding transcription activator activity, RNA polymerase II-specific"/>
    <property type="evidence" value="ECO:0007669"/>
    <property type="project" value="TreeGrafter"/>
</dbReference>
<dbReference type="SUPFAM" id="SSF57667">
    <property type="entry name" value="beta-beta-alpha zinc fingers"/>
    <property type="match status" value="1"/>
</dbReference>
<evidence type="ECO:0000259" key="2">
    <source>
        <dbReference type="PROSITE" id="PS50157"/>
    </source>
</evidence>
<dbReference type="GO" id="GO:0000978">
    <property type="term" value="F:RNA polymerase II cis-regulatory region sequence-specific DNA binding"/>
    <property type="evidence" value="ECO:0007669"/>
    <property type="project" value="TreeGrafter"/>
</dbReference>
<dbReference type="GO" id="GO:0008270">
    <property type="term" value="F:zinc ion binding"/>
    <property type="evidence" value="ECO:0007669"/>
    <property type="project" value="UniProtKB-KW"/>
</dbReference>
<proteinExistence type="predicted"/>
<evidence type="ECO:0000256" key="1">
    <source>
        <dbReference type="PROSITE-ProRule" id="PRU00042"/>
    </source>
</evidence>
<organism evidence="3">
    <name type="scientific">Micrurus surinamensis</name>
    <name type="common">Surinam coral snake</name>
    <dbReference type="NCBI Taxonomy" id="129470"/>
    <lineage>
        <taxon>Eukaryota</taxon>
        <taxon>Metazoa</taxon>
        <taxon>Chordata</taxon>
        <taxon>Craniata</taxon>
        <taxon>Vertebrata</taxon>
        <taxon>Euteleostomi</taxon>
        <taxon>Lepidosauria</taxon>
        <taxon>Squamata</taxon>
        <taxon>Bifurcata</taxon>
        <taxon>Unidentata</taxon>
        <taxon>Episquamata</taxon>
        <taxon>Toxicofera</taxon>
        <taxon>Serpentes</taxon>
        <taxon>Colubroidea</taxon>
        <taxon>Elapidae</taxon>
        <taxon>Elapinae</taxon>
        <taxon>Micrurus</taxon>
    </lineage>
</organism>